<dbReference type="AlphaFoldDB" id="A0A1D9Q7V0"/>
<dbReference type="OrthoDB" id="10487900at2759"/>
<reference evidence="2" key="1">
    <citation type="journal article" date="2017" name="Genome Biol. Evol.">
        <title>The complete genome sequence of the phytopathogenic fungus Sclerotinia sclerotiorum reveals insights into the genome architecture of broad host range pathogens.</title>
        <authorList>
            <person name="Derbyshire M."/>
            <person name="Denton-Giles M."/>
            <person name="Hegedus D."/>
            <person name="Seifbarghy S."/>
            <person name="Rollins J."/>
            <person name="van Kan J."/>
            <person name="Seidl M.F."/>
            <person name="Faino L."/>
            <person name="Mbengue M."/>
            <person name="Navaud O."/>
            <person name="Raffaele S."/>
            <person name="Hammond-Kosack K."/>
            <person name="Heard S."/>
            <person name="Oliver R."/>
        </authorList>
    </citation>
    <scope>NUCLEOTIDE SEQUENCE [LARGE SCALE GENOMIC DNA]</scope>
    <source>
        <strain evidence="2">ATCC 18683 / 1980 / Ss-1</strain>
    </source>
</reference>
<protein>
    <submittedName>
        <fullName evidence="1">Uncharacterized protein</fullName>
    </submittedName>
</protein>
<dbReference type="EMBL" id="CP017820">
    <property type="protein sequence ID" value="APA11007.1"/>
    <property type="molecule type" value="Genomic_DNA"/>
</dbReference>
<proteinExistence type="predicted"/>
<accession>A0A1D9Q7V0</accession>
<dbReference type="VEuPathDB" id="FungiDB:sscle_07g057770"/>
<dbReference type="Proteomes" id="UP000177798">
    <property type="component" value="Chromosome 7"/>
</dbReference>
<sequence length="235" mass="26929">MPASTYVQYHFAIVISNKSIITSHIASGTGKIPNYYLAPCTFRGFTTCIDARGKGKWMEYKARPVSSLETAPSSDNLPTRLLVLSLSVSHWHYTHGTLSYKSYSWQTLYRTLLNLTRLSGLTAIEGFWYLHYRGKAHLITDHERVIAWVFRTSTQARGKNVAEVFPISKYGTVYEHLTSFLSLRLDLRKRRVTLIVTGLEMDDIYPKKQTTSCDLVRPFPLTLERAERNGEDRDI</sequence>
<evidence type="ECO:0000313" key="2">
    <source>
        <dbReference type="Proteomes" id="UP000177798"/>
    </source>
</evidence>
<dbReference type="KEGG" id="ssl:SS1G_03291"/>
<organism evidence="1 2">
    <name type="scientific">Sclerotinia sclerotiorum (strain ATCC 18683 / 1980 / Ss-1)</name>
    <name type="common">White mold</name>
    <name type="synonym">Whetzelinia sclerotiorum</name>
    <dbReference type="NCBI Taxonomy" id="665079"/>
    <lineage>
        <taxon>Eukaryota</taxon>
        <taxon>Fungi</taxon>
        <taxon>Dikarya</taxon>
        <taxon>Ascomycota</taxon>
        <taxon>Pezizomycotina</taxon>
        <taxon>Leotiomycetes</taxon>
        <taxon>Helotiales</taxon>
        <taxon>Sclerotiniaceae</taxon>
        <taxon>Sclerotinia</taxon>
    </lineage>
</organism>
<name>A0A1D9Q7V0_SCLS1</name>
<evidence type="ECO:0000313" key="1">
    <source>
        <dbReference type="EMBL" id="APA11007.1"/>
    </source>
</evidence>
<dbReference type="RefSeq" id="XP_001595202.1">
    <property type="nucleotide sequence ID" value="XM_001595152.1"/>
</dbReference>
<gene>
    <name evidence="1" type="ORF">sscle_07g057770</name>
</gene>